<evidence type="ECO:0000256" key="7">
    <source>
        <dbReference type="ARBA" id="ARBA00023128"/>
    </source>
</evidence>
<reference evidence="11 12" key="1">
    <citation type="journal article" date="2015" name="Fungal Genet. Biol.">
        <title>Evolution of novel wood decay mechanisms in Agaricales revealed by the genome sequences of Fistulina hepatica and Cylindrobasidium torrendii.</title>
        <authorList>
            <person name="Floudas D."/>
            <person name="Held B.W."/>
            <person name="Riley R."/>
            <person name="Nagy L.G."/>
            <person name="Koehler G."/>
            <person name="Ransdell A.S."/>
            <person name="Younus H."/>
            <person name="Chow J."/>
            <person name="Chiniquy J."/>
            <person name="Lipzen A."/>
            <person name="Tritt A."/>
            <person name="Sun H."/>
            <person name="Haridas S."/>
            <person name="LaButti K."/>
            <person name="Ohm R.A."/>
            <person name="Kues U."/>
            <person name="Blanchette R.A."/>
            <person name="Grigoriev I.V."/>
            <person name="Minto R.E."/>
            <person name="Hibbett D.S."/>
        </authorList>
    </citation>
    <scope>NUCLEOTIDE SEQUENCE [LARGE SCALE GENOMIC DNA]</scope>
    <source>
        <strain evidence="11 12">FP15055 ss-10</strain>
    </source>
</reference>
<evidence type="ECO:0000256" key="1">
    <source>
        <dbReference type="ARBA" id="ARBA00004273"/>
    </source>
</evidence>
<keyword evidence="6 10" id="KW-1133">Transmembrane helix</keyword>
<feature type="transmembrane region" description="Helical" evidence="10">
    <location>
        <begin position="74"/>
        <end position="95"/>
    </location>
</feature>
<evidence type="ECO:0000256" key="5">
    <source>
        <dbReference type="ARBA" id="ARBA00022792"/>
    </source>
</evidence>
<feature type="compositionally biased region" description="Basic and acidic residues" evidence="9">
    <location>
        <begin position="1"/>
        <end position="12"/>
    </location>
</feature>
<comment type="subcellular location">
    <subcellularLocation>
        <location evidence="1">Mitochondrion inner membrane</location>
    </subcellularLocation>
</comment>
<evidence type="ECO:0000256" key="3">
    <source>
        <dbReference type="ARBA" id="ARBA00017689"/>
    </source>
</evidence>
<proteinExistence type="inferred from homology"/>
<keyword evidence="4 10" id="KW-0812">Transmembrane</keyword>
<feature type="region of interest" description="Disordered" evidence="9">
    <location>
        <begin position="1"/>
        <end position="31"/>
    </location>
</feature>
<evidence type="ECO:0000256" key="6">
    <source>
        <dbReference type="ARBA" id="ARBA00022989"/>
    </source>
</evidence>
<evidence type="ECO:0000256" key="8">
    <source>
        <dbReference type="ARBA" id="ARBA00023136"/>
    </source>
</evidence>
<dbReference type="GO" id="GO:0033617">
    <property type="term" value="P:mitochondrial respiratory chain complex IV assembly"/>
    <property type="evidence" value="ECO:0007669"/>
    <property type="project" value="InterPro"/>
</dbReference>
<comment type="similarity">
    <text evidence="2">Belongs to the COX20 family.</text>
</comment>
<dbReference type="AlphaFoldDB" id="A0A0D7B2M3"/>
<keyword evidence="7" id="KW-0496">Mitochondrion</keyword>
<protein>
    <recommendedName>
        <fullName evidence="3">Cytochrome c oxidase assembly protein COX20, mitochondrial</fullName>
    </recommendedName>
</protein>
<dbReference type="GO" id="GO:0005743">
    <property type="term" value="C:mitochondrial inner membrane"/>
    <property type="evidence" value="ECO:0007669"/>
    <property type="project" value="UniProtKB-SubCell"/>
</dbReference>
<evidence type="ECO:0000256" key="10">
    <source>
        <dbReference type="SAM" id="Phobius"/>
    </source>
</evidence>
<evidence type="ECO:0000256" key="2">
    <source>
        <dbReference type="ARBA" id="ARBA00009575"/>
    </source>
</evidence>
<gene>
    <name evidence="11" type="ORF">CYLTODRAFT_425173</name>
</gene>
<name>A0A0D7B2M3_9AGAR</name>
<dbReference type="Proteomes" id="UP000054007">
    <property type="component" value="Unassembled WGS sequence"/>
</dbReference>
<dbReference type="OrthoDB" id="14603at2759"/>
<evidence type="ECO:0000256" key="4">
    <source>
        <dbReference type="ARBA" id="ARBA00022692"/>
    </source>
</evidence>
<organism evidence="11 12">
    <name type="scientific">Cylindrobasidium torrendii FP15055 ss-10</name>
    <dbReference type="NCBI Taxonomy" id="1314674"/>
    <lineage>
        <taxon>Eukaryota</taxon>
        <taxon>Fungi</taxon>
        <taxon>Dikarya</taxon>
        <taxon>Basidiomycota</taxon>
        <taxon>Agaricomycotina</taxon>
        <taxon>Agaricomycetes</taxon>
        <taxon>Agaricomycetidae</taxon>
        <taxon>Agaricales</taxon>
        <taxon>Marasmiineae</taxon>
        <taxon>Physalacriaceae</taxon>
        <taxon>Cylindrobasidium</taxon>
    </lineage>
</organism>
<dbReference type="Pfam" id="PF12597">
    <property type="entry name" value="Cox20"/>
    <property type="match status" value="1"/>
</dbReference>
<dbReference type="InterPro" id="IPR022533">
    <property type="entry name" value="Cox20"/>
</dbReference>
<evidence type="ECO:0000313" key="11">
    <source>
        <dbReference type="EMBL" id="KIY64460.1"/>
    </source>
</evidence>
<dbReference type="PANTHER" id="PTHR31586">
    <property type="entry name" value="CYTOCHROME C OXIDASE PROTEIN 20"/>
    <property type="match status" value="1"/>
</dbReference>
<keyword evidence="5" id="KW-0999">Mitochondrion inner membrane</keyword>
<dbReference type="PANTHER" id="PTHR31586:SF1">
    <property type="entry name" value="CYTOCHROME C OXIDASE ASSEMBLY PROTEIN COX20, MITOCHONDRIAL"/>
    <property type="match status" value="1"/>
</dbReference>
<accession>A0A0D7B2M3</accession>
<keyword evidence="12" id="KW-1185">Reference proteome</keyword>
<dbReference type="EMBL" id="KN880634">
    <property type="protein sequence ID" value="KIY64460.1"/>
    <property type="molecule type" value="Genomic_DNA"/>
</dbReference>
<sequence length="120" mass="12912">MANNSDDARTRLTEPTPIAPPPSSIPPPTGNFLVDTGNSLTHVLETPCSRNAFMQGIMGGFGVGFLRGMSAPPIIAGHWAIGTFTAISTFSWYMCQKRIAQDRERVSQMMSAAQSKPKAN</sequence>
<keyword evidence="8 10" id="KW-0472">Membrane</keyword>
<evidence type="ECO:0000313" key="12">
    <source>
        <dbReference type="Proteomes" id="UP000054007"/>
    </source>
</evidence>
<feature type="compositionally biased region" description="Pro residues" evidence="9">
    <location>
        <begin position="17"/>
        <end position="29"/>
    </location>
</feature>
<evidence type="ECO:0000256" key="9">
    <source>
        <dbReference type="SAM" id="MobiDB-lite"/>
    </source>
</evidence>